<reference evidence="1" key="1">
    <citation type="submission" date="2022-07" db="EMBL/GenBank/DDBJ databases">
        <title>Evaluation of T. orientalis genome assembly methods using nanopore sequencing and analysis of variation between genomes.</title>
        <authorList>
            <person name="Yam J."/>
            <person name="Micallef M.L."/>
            <person name="Liu M."/>
            <person name="Djordjevic S.P."/>
            <person name="Bogema D.R."/>
            <person name="Jenkins C."/>
        </authorList>
    </citation>
    <scope>NUCLEOTIDE SEQUENCE</scope>
    <source>
        <strain evidence="1">Fish Creek</strain>
    </source>
</reference>
<accession>A0A976M8S5</accession>
<dbReference type="AlphaFoldDB" id="A0A976M8S5"/>
<sequence>MLAESPRFVDASSNGSSPRVVLSALNCCNKKNHSHITLPIVDPTFYANKLAYKNIELKNSQYLATQPLLKSNLGDLTTEEFSELFNTNMLLGFNNRFNPLKMKLDNDGNNFTLENIVPEDLQENTNEFPDLKNEETSSNINLPLESMSTGEPTNNAVCNLLGKCFKAEKPASINWSNSLGNMNSLMDAPEFDSETVVSENKPALFSKCFGPLKINNLDKFNSIVSQATLVPSDVGCFNTCSKKLNKYVDVDKLSTMASNSTMGLRNLYKSFSQNNILSSTQSFFESLPSTLLQDTNTYTQFFSFDEEPSCFNLKGLTSCFRKETCHLPTDFGNLNTNCFPNEPFCVNPSSRSMFQANKRTRSKNSGPNTFRLHAVEIHQYVPFPNLPSSRFVTEGARSHKLNSEYVQDCFFNPNATGMAAPMIPNLLYGFKNVPDVYHLKNKANRLSTQDLSMCVFPMESEDGLPELVLVE</sequence>
<dbReference type="OrthoDB" id="390934at2759"/>
<dbReference type="Proteomes" id="UP000244803">
    <property type="component" value="Chromosome 2"/>
</dbReference>
<name>A0A976M8S5_THEOR</name>
<evidence type="ECO:0000313" key="1">
    <source>
        <dbReference type="EMBL" id="UKJ90803.1"/>
    </source>
</evidence>
<gene>
    <name evidence="1" type="ORF">MACJ_001738</name>
</gene>
<organism evidence="1 2">
    <name type="scientific">Theileria orientalis</name>
    <dbReference type="NCBI Taxonomy" id="68886"/>
    <lineage>
        <taxon>Eukaryota</taxon>
        <taxon>Sar</taxon>
        <taxon>Alveolata</taxon>
        <taxon>Apicomplexa</taxon>
        <taxon>Aconoidasida</taxon>
        <taxon>Piroplasmida</taxon>
        <taxon>Theileriidae</taxon>
        <taxon>Theileria</taxon>
    </lineage>
</organism>
<proteinExistence type="predicted"/>
<protein>
    <submittedName>
        <fullName evidence="1">Uncharacterized protein</fullName>
    </submittedName>
</protein>
<evidence type="ECO:0000313" key="2">
    <source>
        <dbReference type="Proteomes" id="UP000244803"/>
    </source>
</evidence>
<dbReference type="EMBL" id="CP056068">
    <property type="protein sequence ID" value="UKJ90803.1"/>
    <property type="molecule type" value="Genomic_DNA"/>
</dbReference>